<evidence type="ECO:0000256" key="14">
    <source>
        <dbReference type="SAM" id="MobiDB-lite"/>
    </source>
</evidence>
<comment type="subunit">
    <text evidence="12">Self-assembles into homopentamers. The capsid has an icosahedral symmetry and consists of 72 capsomers, with each capsomer being a pentamer of L1. Interacts with the minor capsid protein L2; this interaction is necessary for viral genome encapsidation. Interacts with protein E2; this interaction enhances E2-dependent replication and transcription activation.</text>
</comment>
<evidence type="ECO:0000256" key="13">
    <source>
        <dbReference type="RuleBase" id="RU361248"/>
    </source>
</evidence>
<comment type="function">
    <text evidence="12 13">Forms an icosahedral capsid with a T=7 symmetry and a 50 nm diameter. The capsid is composed of 72 pentamers linked to each other by disulfide bonds and associated with L2 proteins. Binds to heparan sulfate proteoglycans on cell surface of basal layer keratinocytes to provide initial virion attachment. This binding mediates a conformational change in the virus capsid that facilitates efficient infection. The virion enters the host cell via endocytosis. During virus trafficking, L1 protein dissociates from the viral DNA and the genomic DNA is released to the host nucleus. The virion assembly takes place within the cell nucleus. Encapsulates the genomic DNA together with protein L2.</text>
</comment>
<keyword evidence="1 12" id="KW-0167">Capsid protein</keyword>
<name>Q2VJB4_9PAPI</name>
<dbReference type="Pfam" id="PF00500">
    <property type="entry name" value="Late_protein_L1"/>
    <property type="match status" value="1"/>
</dbReference>
<feature type="transmembrane region" description="Helical" evidence="15">
    <location>
        <begin position="80"/>
        <end position="99"/>
    </location>
</feature>
<evidence type="ECO:0000256" key="9">
    <source>
        <dbReference type="ARBA" id="ARBA00022921"/>
    </source>
</evidence>
<evidence type="ECO:0000256" key="6">
    <source>
        <dbReference type="ARBA" id="ARBA00022828"/>
    </source>
</evidence>
<gene>
    <name evidence="12 13" type="primary">L1</name>
</gene>
<reference evidence="16 17" key="1">
    <citation type="journal article" date="2005" name="J. Virol.">
        <title>Phylogenetic incongruence among oncogenic genital alpha human papillomaviruses.</title>
        <authorList>
            <person name="Narechania A."/>
            <person name="Chen Z."/>
            <person name="DeSalle R."/>
            <person name="Burk R.D."/>
        </authorList>
    </citation>
    <scope>NUCLEOTIDE SEQUENCE [LARGE SCALE GENOMIC DNA]</scope>
    <source>
        <strain evidence="16">Qv34077</strain>
    </source>
</reference>
<evidence type="ECO:0000256" key="15">
    <source>
        <dbReference type="SAM" id="Phobius"/>
    </source>
</evidence>
<keyword evidence="3 12" id="KW-0945">Host-virus interaction</keyword>
<dbReference type="GO" id="GO:0005198">
    <property type="term" value="F:structural molecule activity"/>
    <property type="evidence" value="ECO:0007669"/>
    <property type="project" value="UniProtKB-UniRule"/>
</dbReference>
<feature type="transmembrane region" description="Helical" evidence="15">
    <location>
        <begin position="111"/>
        <end position="133"/>
    </location>
</feature>
<dbReference type="GO" id="GO:0075509">
    <property type="term" value="P:endocytosis involved in viral entry into host cell"/>
    <property type="evidence" value="ECO:0007669"/>
    <property type="project" value="UniProtKB-KW"/>
</dbReference>
<dbReference type="SUPFAM" id="SSF88648">
    <property type="entry name" value="Group I dsDNA viruses"/>
    <property type="match status" value="1"/>
</dbReference>
<dbReference type="GO" id="GO:0019062">
    <property type="term" value="P:virion attachment to host cell"/>
    <property type="evidence" value="ECO:0007669"/>
    <property type="project" value="UniProtKB-UniRule"/>
</dbReference>
<keyword evidence="15" id="KW-1133">Transmembrane helix</keyword>
<evidence type="ECO:0000256" key="3">
    <source>
        <dbReference type="ARBA" id="ARBA00022581"/>
    </source>
</evidence>
<organism evidence="16 17">
    <name type="scientific">human papillomavirus 102</name>
    <dbReference type="NCBI Taxonomy" id="338327"/>
    <lineage>
        <taxon>Viruses</taxon>
        <taxon>Monodnaviria</taxon>
        <taxon>Shotokuvirae</taxon>
        <taxon>Cossaviricota</taxon>
        <taxon>Papovaviricetes</taxon>
        <taxon>Zurhausenvirales</taxon>
        <taxon>Papillomaviridae</taxon>
        <taxon>Firstpapillomavirinae</taxon>
        <taxon>Alphapapillomavirus</taxon>
        <taxon>Alphapapillomavirus 3</taxon>
    </lineage>
</organism>
<keyword evidence="15" id="KW-0812">Transmembrane</keyword>
<evidence type="ECO:0000256" key="11">
    <source>
        <dbReference type="ARBA" id="ARBA00023296"/>
    </source>
</evidence>
<keyword evidence="15" id="KW-0472">Membrane</keyword>
<evidence type="ECO:0000256" key="12">
    <source>
        <dbReference type="HAMAP-Rule" id="MF_04002"/>
    </source>
</evidence>
<feature type="region of interest" description="Disordered" evidence="14">
    <location>
        <begin position="621"/>
        <end position="647"/>
    </location>
</feature>
<evidence type="ECO:0000313" key="17">
    <source>
        <dbReference type="Proteomes" id="UP000162335"/>
    </source>
</evidence>
<evidence type="ECO:0000256" key="4">
    <source>
        <dbReference type="ARBA" id="ARBA00022595"/>
    </source>
</evidence>
<dbReference type="InterPro" id="IPR011222">
    <property type="entry name" value="dsDNA_vir_gr_I_capsid"/>
</dbReference>
<dbReference type="Gene3D" id="2.60.175.20">
    <property type="entry name" value="Major capsid L1 (late) superfamily, Papillomavirus"/>
    <property type="match status" value="2"/>
</dbReference>
<evidence type="ECO:0000256" key="8">
    <source>
        <dbReference type="ARBA" id="ARBA00022890"/>
    </source>
</evidence>
<keyword evidence="5 12" id="KW-1161">Viral attachment to host cell</keyword>
<dbReference type="GO" id="GO:0042025">
    <property type="term" value="C:host cell nucleus"/>
    <property type="evidence" value="ECO:0007669"/>
    <property type="project" value="UniProtKB-SubCell"/>
</dbReference>
<dbReference type="InterPro" id="IPR002210">
    <property type="entry name" value="Capsid_L1_Papillomavir"/>
</dbReference>
<dbReference type="Proteomes" id="UP000162335">
    <property type="component" value="Segment"/>
</dbReference>
<dbReference type="InterPro" id="IPR036973">
    <property type="entry name" value="Capsid_L1_sf_Papillomavir"/>
</dbReference>
<proteinExistence type="inferred from homology"/>
<feature type="transmembrane region" description="Helical" evidence="15">
    <location>
        <begin position="51"/>
        <end position="68"/>
    </location>
</feature>
<protein>
    <recommendedName>
        <fullName evidence="12 13">Major capsid protein L1</fullName>
    </recommendedName>
</protein>
<evidence type="ECO:0000256" key="5">
    <source>
        <dbReference type="ARBA" id="ARBA00022804"/>
    </source>
</evidence>
<sequence>MILVLLQVQSILNFAPCSLPLLLPQGTPYMIFMLIMATWTPWRLHMFHILLPRLFLCNLQIFQLHLWSLRGMTMSQYHSLLGLICLHIQALTFQLPLLLPVCCMFPSPLMFLPNLCLWMVQTIFYCLITYSFLKNVNVCTILLQMALWRHGDGKTYLPPTPVSKVMSTDRYVTRTSLFYYGGSSRLLTVGHPYYPVQVNGQGKKANIPKVSGYQYRVFRVKLPDPNKFALPDTALYNPDTERMVWACRGVEVGRGQPLGVGTSGHPLYNRLDDTENTPLLAAADADRRDNVSVDYKQTQLLIIGCKPPIGEHWAKGTVCTGVSSKAGDCPPLQFVNSTIQDGDMVETGYGAMDFANLQESKSEVPIDICTGICKYPDYLQMAAEPYGDCMFFCLRREQMFARHFFNRHGTMGEELPASYYIPGTSGNNRQTPTSYVYAPTPSGSMVTSDSQLFNKPYWLQRAQGHNNGICWFNEVFVTVVDTTRSTNITISAATSQSGEYQASNFKEYLRHTEEYDLQFIFQLCKIRITPEIMAYLHGMNESLLDDWNFGVLPPPSTSLDDTYRYLQSRAITCQKGVSAPDPKKDPYDGLAFWEVDLKDKLSMDLDQFPLGRKFLLQLGSRSVSVSRKRPASTSTSAPSKKKVKKRK</sequence>
<evidence type="ECO:0000313" key="16">
    <source>
        <dbReference type="EMBL" id="AAZ39526.1"/>
    </source>
</evidence>
<keyword evidence="8 12" id="KW-1164">Virus endocytosis by host</keyword>
<feature type="transmembrane region" description="Helical" evidence="15">
    <location>
        <begin position="27"/>
        <end position="44"/>
    </location>
</feature>
<dbReference type="PRINTS" id="PR00865">
    <property type="entry name" value="HPVCAPSIDL1"/>
</dbReference>
<dbReference type="HAMAP" id="MF_04002">
    <property type="entry name" value="PPV_L1"/>
    <property type="match status" value="1"/>
</dbReference>
<keyword evidence="11 12" id="KW-1160">Virus entry into host cell</keyword>
<dbReference type="GO" id="GO:0039620">
    <property type="term" value="C:T=7 icosahedral viral capsid"/>
    <property type="evidence" value="ECO:0007669"/>
    <property type="project" value="UniProtKB-UniRule"/>
</dbReference>
<keyword evidence="9 12" id="KW-0426">Late protein</keyword>
<accession>Q2VJB4</accession>
<keyword evidence="6 13" id="KW-1145">T=7 icosahedral capsid protein</keyword>
<keyword evidence="7 12" id="KW-0946">Virion</keyword>
<evidence type="ECO:0000256" key="7">
    <source>
        <dbReference type="ARBA" id="ARBA00022844"/>
    </source>
</evidence>
<feature type="disulfide bond" description="Interchain (with Cys-573)" evidence="12">
    <location>
        <position position="319"/>
    </location>
</feature>
<feature type="disulfide bond" description="Interchain (with Cys-319)" evidence="12">
    <location>
        <position position="573"/>
    </location>
</feature>
<evidence type="ECO:0000256" key="2">
    <source>
        <dbReference type="ARBA" id="ARBA00022562"/>
    </source>
</evidence>
<comment type="subcellular location">
    <subcellularLocation>
        <location evidence="12">Virion</location>
    </subcellularLocation>
    <subcellularLocation>
        <location evidence="12">Host nucleus</location>
    </subcellularLocation>
</comment>
<evidence type="ECO:0000256" key="1">
    <source>
        <dbReference type="ARBA" id="ARBA00022561"/>
    </source>
</evidence>
<comment type="similarity">
    <text evidence="12 13">Belongs to the papillomaviridae L1 protein family.</text>
</comment>
<keyword evidence="2 12" id="KW-1048">Host nucleus</keyword>
<evidence type="ECO:0000256" key="10">
    <source>
        <dbReference type="ARBA" id="ARBA00023157"/>
    </source>
</evidence>
<dbReference type="EMBL" id="DQ080083">
    <property type="protein sequence ID" value="AAZ39526.1"/>
    <property type="molecule type" value="Genomic_DNA"/>
</dbReference>
<keyword evidence="10 12" id="KW-1015">Disulfide bond</keyword>
<keyword evidence="4 12" id="KW-1162">Viral penetration into host cytoplasm</keyword>